<name>A0ABN1E4N7_9PROT</name>
<feature type="transmembrane region" description="Helical" evidence="1">
    <location>
        <begin position="86"/>
        <end position="104"/>
    </location>
</feature>
<reference evidence="2 3" key="1">
    <citation type="journal article" date="2019" name="Int. J. Syst. Evol. Microbiol.">
        <title>The Global Catalogue of Microorganisms (GCM) 10K type strain sequencing project: providing services to taxonomists for standard genome sequencing and annotation.</title>
        <authorList>
            <consortium name="The Broad Institute Genomics Platform"/>
            <consortium name="The Broad Institute Genome Sequencing Center for Infectious Disease"/>
            <person name="Wu L."/>
            <person name="Ma J."/>
        </authorList>
    </citation>
    <scope>NUCLEOTIDE SEQUENCE [LARGE SCALE GENOMIC DNA]</scope>
    <source>
        <strain evidence="2 3">JCM 15089</strain>
    </source>
</reference>
<proteinExistence type="predicted"/>
<dbReference type="Proteomes" id="UP001499951">
    <property type="component" value="Unassembled WGS sequence"/>
</dbReference>
<sequence length="300" mass="31879">MTDLTMNAAPRASAFAVPLLVLKTFALWLAAISGTIVGGIAIPIHLPPAIADGPLTSGQAMLVVNALFAVVLAAIAATARVRGWRLFVLLFAANFLICSAMMQIETLWFNESLKLPLVAVGQITAMSAISAAVTAFVGALLFRPEPSAAQPVPTTLTRRIAIMAPIYVVLYYGAGFLIAWQSAAVRAYYENGIHIAFVPTVLFQILRGTLWAIIALFIVTRLKGSLARRALVMGLLFSVMTAAQLLYPTSFFPWAVRSAHLVEVGTSEFIYGIVATLVLLAGAAKRPLAGGIWRGIAGQA</sequence>
<keyword evidence="1" id="KW-0812">Transmembrane</keyword>
<feature type="transmembrane region" description="Helical" evidence="1">
    <location>
        <begin position="58"/>
        <end position="79"/>
    </location>
</feature>
<feature type="transmembrane region" description="Helical" evidence="1">
    <location>
        <begin position="20"/>
        <end position="46"/>
    </location>
</feature>
<evidence type="ECO:0000313" key="3">
    <source>
        <dbReference type="Proteomes" id="UP001499951"/>
    </source>
</evidence>
<keyword evidence="1" id="KW-0472">Membrane</keyword>
<feature type="transmembrane region" description="Helical" evidence="1">
    <location>
        <begin position="269"/>
        <end position="284"/>
    </location>
</feature>
<evidence type="ECO:0000256" key="1">
    <source>
        <dbReference type="SAM" id="Phobius"/>
    </source>
</evidence>
<organism evidence="2 3">
    <name type="scientific">Rhizomicrobium electricum</name>
    <dbReference type="NCBI Taxonomy" id="480070"/>
    <lineage>
        <taxon>Bacteria</taxon>
        <taxon>Pseudomonadati</taxon>
        <taxon>Pseudomonadota</taxon>
        <taxon>Alphaproteobacteria</taxon>
        <taxon>Micropepsales</taxon>
        <taxon>Micropepsaceae</taxon>
        <taxon>Rhizomicrobium</taxon>
    </lineage>
</organism>
<feature type="transmembrane region" description="Helical" evidence="1">
    <location>
        <begin position="116"/>
        <end position="142"/>
    </location>
</feature>
<comment type="caution">
    <text evidence="2">The sequence shown here is derived from an EMBL/GenBank/DDBJ whole genome shotgun (WGS) entry which is preliminary data.</text>
</comment>
<gene>
    <name evidence="2" type="ORF">GCM10008942_04410</name>
</gene>
<keyword evidence="1" id="KW-1133">Transmembrane helix</keyword>
<feature type="transmembrane region" description="Helical" evidence="1">
    <location>
        <begin position="162"/>
        <end position="183"/>
    </location>
</feature>
<keyword evidence="3" id="KW-1185">Reference proteome</keyword>
<dbReference type="RefSeq" id="WP_166931102.1">
    <property type="nucleotide sequence ID" value="NZ_BAAADD010000001.1"/>
</dbReference>
<accession>A0ABN1E4N7</accession>
<protein>
    <submittedName>
        <fullName evidence="2">Uncharacterized protein</fullName>
    </submittedName>
</protein>
<evidence type="ECO:0000313" key="2">
    <source>
        <dbReference type="EMBL" id="GAA0559056.1"/>
    </source>
</evidence>
<feature type="transmembrane region" description="Helical" evidence="1">
    <location>
        <begin position="195"/>
        <end position="218"/>
    </location>
</feature>
<feature type="transmembrane region" description="Helical" evidence="1">
    <location>
        <begin position="230"/>
        <end position="249"/>
    </location>
</feature>
<dbReference type="EMBL" id="BAAADD010000001">
    <property type="protein sequence ID" value="GAA0559056.1"/>
    <property type="molecule type" value="Genomic_DNA"/>
</dbReference>